<dbReference type="SUPFAM" id="SSF53098">
    <property type="entry name" value="Ribonuclease H-like"/>
    <property type="match status" value="1"/>
</dbReference>
<evidence type="ECO:0000256" key="4">
    <source>
        <dbReference type="ARBA" id="ARBA00022692"/>
    </source>
</evidence>
<comment type="similarity">
    <text evidence="2 11">Belongs to the glycosyltransferase 2 family. GalNAc-T subfamily.</text>
</comment>
<evidence type="ECO:0000259" key="12">
    <source>
        <dbReference type="SMART" id="SM00458"/>
    </source>
</evidence>
<dbReference type="InterPro" id="IPR045885">
    <property type="entry name" value="GalNAc-T"/>
</dbReference>
<keyword evidence="8 11" id="KW-0333">Golgi apparatus</keyword>
<dbReference type="CDD" id="cd02510">
    <property type="entry name" value="pp-GalNAc-T"/>
    <property type="match status" value="1"/>
</dbReference>
<keyword evidence="4" id="KW-0812">Transmembrane</keyword>
<evidence type="ECO:0000256" key="6">
    <source>
        <dbReference type="ARBA" id="ARBA00022968"/>
    </source>
</evidence>
<dbReference type="InterPro" id="IPR029044">
    <property type="entry name" value="Nucleotide-diphossugar_trans"/>
</dbReference>
<comment type="pathway">
    <text evidence="11">Protein modification; protein glycosylation.</text>
</comment>
<dbReference type="InterPro" id="IPR001173">
    <property type="entry name" value="Glyco_trans_2-like"/>
</dbReference>
<keyword evidence="9" id="KW-0472">Membrane</keyword>
<evidence type="ECO:0000256" key="2">
    <source>
        <dbReference type="ARBA" id="ARBA00005680"/>
    </source>
</evidence>
<dbReference type="PROSITE" id="PS50231">
    <property type="entry name" value="RICIN_B_LECTIN"/>
    <property type="match status" value="2"/>
</dbReference>
<evidence type="ECO:0000313" key="14">
    <source>
        <dbReference type="Proteomes" id="UP001235939"/>
    </source>
</evidence>
<dbReference type="SUPFAM" id="SSF50370">
    <property type="entry name" value="Ricin B-like lectins"/>
    <property type="match status" value="2"/>
</dbReference>
<dbReference type="Proteomes" id="UP001235939">
    <property type="component" value="Chromosome 17"/>
</dbReference>
<dbReference type="InterPro" id="IPR036397">
    <property type="entry name" value="RNaseH_sf"/>
</dbReference>
<dbReference type="Gene3D" id="3.30.420.10">
    <property type="entry name" value="Ribonuclease H-like superfamily/Ribonuclease H"/>
    <property type="match status" value="1"/>
</dbReference>
<evidence type="ECO:0000256" key="9">
    <source>
        <dbReference type="ARBA" id="ARBA00023136"/>
    </source>
</evidence>
<keyword evidence="3 11" id="KW-0808">Transferase</keyword>
<keyword evidence="6" id="KW-0735">Signal-anchor</keyword>
<dbReference type="EC" id="2.4.1.-" evidence="11"/>
<evidence type="ECO:0000256" key="7">
    <source>
        <dbReference type="ARBA" id="ARBA00022989"/>
    </source>
</evidence>
<dbReference type="CDD" id="cd23459">
    <property type="entry name" value="beta-trefoil_Ricin_Pgant1-like"/>
    <property type="match status" value="1"/>
</dbReference>
<organism evidence="13 14">
    <name type="scientific">Cordylochernes scorpioides</name>
    <dbReference type="NCBI Taxonomy" id="51811"/>
    <lineage>
        <taxon>Eukaryota</taxon>
        <taxon>Metazoa</taxon>
        <taxon>Ecdysozoa</taxon>
        <taxon>Arthropoda</taxon>
        <taxon>Chelicerata</taxon>
        <taxon>Arachnida</taxon>
        <taxon>Pseudoscorpiones</taxon>
        <taxon>Cheliferoidea</taxon>
        <taxon>Chernetidae</taxon>
        <taxon>Cordylochernes</taxon>
    </lineage>
</organism>
<keyword evidence="5 11" id="KW-0430">Lectin</keyword>
<dbReference type="SMART" id="SM00458">
    <property type="entry name" value="RICIN"/>
    <property type="match status" value="2"/>
</dbReference>
<name>A0ABY6LCP3_9ARAC</name>
<dbReference type="InterPro" id="IPR035992">
    <property type="entry name" value="Ricin_B-like_lectins"/>
</dbReference>
<feature type="domain" description="Ricin B lectin" evidence="12">
    <location>
        <begin position="418"/>
        <end position="552"/>
    </location>
</feature>
<comment type="subcellular location">
    <subcellularLocation>
        <location evidence="1 11">Golgi apparatus membrane</location>
        <topology evidence="1 11">Single-pass type II membrane protein</topology>
    </subcellularLocation>
</comment>
<reference evidence="13 14" key="1">
    <citation type="submission" date="2022-01" db="EMBL/GenBank/DDBJ databases">
        <title>A chromosomal length assembly of Cordylochernes scorpioides.</title>
        <authorList>
            <person name="Zeh D."/>
            <person name="Zeh J."/>
        </authorList>
    </citation>
    <scope>NUCLEOTIDE SEQUENCE [LARGE SCALE GENOMIC DNA]</scope>
    <source>
        <strain evidence="13">IN4F17</strain>
        <tissue evidence="13">Whole Body</tissue>
    </source>
</reference>
<dbReference type="PANTHER" id="PTHR11675:SF43">
    <property type="entry name" value="POLYPEPTIDE N-ACETYLGALACTOSAMINYLTRANSFERASE 1"/>
    <property type="match status" value="1"/>
</dbReference>
<keyword evidence="14" id="KW-1185">Reference proteome</keyword>
<dbReference type="Pfam" id="PF00535">
    <property type="entry name" value="Glycos_transf_2"/>
    <property type="match status" value="1"/>
</dbReference>
<keyword evidence="7" id="KW-1133">Transmembrane helix</keyword>
<proteinExistence type="inferred from homology"/>
<evidence type="ECO:0000256" key="8">
    <source>
        <dbReference type="ARBA" id="ARBA00023034"/>
    </source>
</evidence>
<evidence type="ECO:0000256" key="3">
    <source>
        <dbReference type="ARBA" id="ARBA00022679"/>
    </source>
</evidence>
<dbReference type="Pfam" id="PF00652">
    <property type="entry name" value="Ricin_B_lectin"/>
    <property type="match status" value="2"/>
</dbReference>
<keyword evidence="10 11" id="KW-1015">Disulfide bond</keyword>
<dbReference type="InterPro" id="IPR027791">
    <property type="entry name" value="Galactosyl_T_C"/>
</dbReference>
<evidence type="ECO:0000256" key="1">
    <source>
        <dbReference type="ARBA" id="ARBA00004323"/>
    </source>
</evidence>
<dbReference type="EMBL" id="CP092879">
    <property type="protein sequence ID" value="UYV78959.1"/>
    <property type="molecule type" value="Genomic_DNA"/>
</dbReference>
<evidence type="ECO:0000313" key="13">
    <source>
        <dbReference type="EMBL" id="UYV78959.1"/>
    </source>
</evidence>
<evidence type="ECO:0000256" key="5">
    <source>
        <dbReference type="ARBA" id="ARBA00022734"/>
    </source>
</evidence>
<evidence type="ECO:0000256" key="11">
    <source>
        <dbReference type="RuleBase" id="RU361242"/>
    </source>
</evidence>
<gene>
    <name evidence="13" type="ORF">LAZ67_17000499</name>
</gene>
<dbReference type="PANTHER" id="PTHR11675">
    <property type="entry name" value="N-ACETYLGALACTOSAMINYLTRANSFERASE"/>
    <property type="match status" value="1"/>
</dbReference>
<dbReference type="SUPFAM" id="SSF53448">
    <property type="entry name" value="Nucleotide-diphospho-sugar transferases"/>
    <property type="match status" value="2"/>
</dbReference>
<protein>
    <recommendedName>
        <fullName evidence="11">Polypeptide N-acetylgalactosaminyltransferase</fullName>
        <ecNumber evidence="11">2.4.1.-</ecNumber>
    </recommendedName>
    <alternativeName>
        <fullName evidence="11">Protein-UDP acetylgalactosaminyltransferase</fullName>
    </alternativeName>
</protein>
<dbReference type="Gene3D" id="3.90.550.10">
    <property type="entry name" value="Spore Coat Polysaccharide Biosynthesis Protein SpsA, Chain A"/>
    <property type="match status" value="2"/>
</dbReference>
<keyword evidence="11" id="KW-0328">Glycosyltransferase</keyword>
<feature type="domain" description="Ricin B lectin" evidence="12">
    <location>
        <begin position="712"/>
        <end position="836"/>
    </location>
</feature>
<keyword evidence="11" id="KW-0464">Manganese</keyword>
<sequence length="934" mass="105129">MAIPGEASNLEVVAIVGVVLQGVVVNHINDGTQHCLAVSFDSLQKRLHPAKTTMRVQEDEDISCGLASPSQPGPDETLSLTHPDNGYQARCHKVEYDSDLPQTSVIIIFTNEIWSALLRTIHSVINRTPKHLLKEIILVDDFSDKDHLKKPLEDYVKTRLPPGLVSIVRMGKRQGLIRARLAGARKATGDVLIFLDSHCEANKQWVEPLLQGIKRNRKAVLCPIIDVIDDNTLEYYSNNGDYFQVGGFTWNGHFNWIEISPSEETRRGGSPIAPARTPTMAGGLFAIERNYFWEVGSYDDGMDIWGGGEPGDVWMCGGQLEIVPCSHVGHIFRNYHPYTFPGNKDTHGINTVRTAEVWMDEYKEYFYLHRPDLKGIDFGDISSRLKLKKDLSCKSFDWYLSQIYPQKFIPNRDAVGFGTVRNPISKLCMDTLNANEDKAADLGLYPCSEGQGSTLNQMFSLMKTGQLRREETCLEAHRDPNLPVQLTKCVDDKPEQLFSHSKVQLPFETGSLGGPIVHKPTGLCLEAIKKKPYDSVHANHCNGGFAQVWWFENYPDIQLDISFHPNLTPTMAGGLFAIERNYFWEVGSYDDGMDIWGGENLEMSFRVWMCGGQLEIVPCSHVGHIFRNYHPYTFPGNKDTHGINTVRTAEVWMDEYKEYFYLHRPDLKGIDFGDISSRLKLKKDLSCKSFDWYLSEIYPQKFIPNRNAVGFGTVRNPISKLCMDTLNANEDKAADLGLYPCSEGQGSTLNQMFSLMKTGQLRREETCLEAHRDPNLPVQLTKCVDDKPEQLFSHSKGGPIVHKPTGLCLEAIKKKPYDSVHANHCNGGFAQVWWFENYPDIQLDISFHPNFQEPLLKSIAKSVNRLPANSSVTVQWLPAHVGIPGNELANSLAKAGALGLPEARESTTQLDERDLLHTIKTQCLQEWKSDAAHD</sequence>
<dbReference type="InterPro" id="IPR012337">
    <property type="entry name" value="RNaseH-like_sf"/>
</dbReference>
<dbReference type="Pfam" id="PF02709">
    <property type="entry name" value="Glyco_transf_7C"/>
    <property type="match status" value="1"/>
</dbReference>
<dbReference type="Gene3D" id="2.80.10.50">
    <property type="match status" value="2"/>
</dbReference>
<comment type="cofactor">
    <cofactor evidence="11">
        <name>Mn(2+)</name>
        <dbReference type="ChEBI" id="CHEBI:29035"/>
    </cofactor>
</comment>
<accession>A0ABY6LCP3</accession>
<evidence type="ECO:0000256" key="10">
    <source>
        <dbReference type="ARBA" id="ARBA00023157"/>
    </source>
</evidence>
<feature type="non-terminal residue" evidence="13">
    <location>
        <position position="1"/>
    </location>
</feature>
<dbReference type="InterPro" id="IPR000772">
    <property type="entry name" value="Ricin_B_lectin"/>
</dbReference>